<dbReference type="KEGG" id="hje:HacjB3_18868"/>
<evidence type="ECO:0000313" key="2">
    <source>
        <dbReference type="Proteomes" id="UP000000390"/>
    </source>
</evidence>
<sequence>MLDACRRTLDVPEEFDEAIHRAGVFRTNFDDDRIVSKDRPAEYAVPDGLSLWERFTRDQRLVNRGGPVGNLAVDWDSFARFD</sequence>
<gene>
    <name evidence="1" type="ordered locus">HacjB3_18868</name>
</gene>
<dbReference type="AlphaFoldDB" id="D8JCK6"/>
<accession>D8JCK6</accession>
<reference evidence="1 2" key="1">
    <citation type="journal article" date="2010" name="J. Bacteriol.">
        <title>Complete genome sequence of Halalkalicoccus jeotgali B3(T), an extremely halophilic archaeon.</title>
        <authorList>
            <person name="Roh S.W."/>
            <person name="Nam Y.D."/>
            <person name="Nam S.H."/>
            <person name="Choi S.H."/>
            <person name="Park H.S."/>
            <person name="Bae J.W."/>
        </authorList>
    </citation>
    <scope>NUCLEOTIDE SEQUENCE [LARGE SCALE GENOMIC DNA]</scope>
    <source>
        <strain evidence="2">DSM 18796 / CECT 7217 / JCM 14584 / KCTC 4019 / B3</strain>
        <plasmid evidence="2">2</plasmid>
    </source>
</reference>
<protein>
    <submittedName>
        <fullName evidence="1">Uncharacterized protein</fullName>
    </submittedName>
</protein>
<geneLocation type="plasmid" evidence="1 2">
    <name>2</name>
</geneLocation>
<dbReference type="EMBL" id="CP002064">
    <property type="protein sequence ID" value="ADJ17113.1"/>
    <property type="molecule type" value="Genomic_DNA"/>
</dbReference>
<organism evidence="1 2">
    <name type="scientific">Halalkalicoccus jeotgali (strain DSM 18796 / CECT 7217 / JCM 14584 / KCTC 4019 / B3)</name>
    <dbReference type="NCBI Taxonomy" id="795797"/>
    <lineage>
        <taxon>Archaea</taxon>
        <taxon>Methanobacteriati</taxon>
        <taxon>Methanobacteriota</taxon>
        <taxon>Stenosarchaea group</taxon>
        <taxon>Halobacteria</taxon>
        <taxon>Halobacteriales</taxon>
        <taxon>Halococcaceae</taxon>
        <taxon>Halalkalicoccus</taxon>
    </lineage>
</organism>
<keyword evidence="1" id="KW-0614">Plasmid</keyword>
<evidence type="ECO:0000313" key="1">
    <source>
        <dbReference type="EMBL" id="ADJ17113.1"/>
    </source>
</evidence>
<dbReference type="Proteomes" id="UP000000390">
    <property type="component" value="Plasmid 2"/>
</dbReference>
<dbReference type="HOGENOM" id="CLU_2550117_0_0_2"/>
<proteinExistence type="predicted"/>
<name>D8JCK6_HALJB</name>